<dbReference type="InterPro" id="IPR045760">
    <property type="entry name" value="DAP_DH_C"/>
</dbReference>
<dbReference type="GO" id="GO:0009089">
    <property type="term" value="P:lysine biosynthetic process via diaminopimelate"/>
    <property type="evidence" value="ECO:0007669"/>
    <property type="project" value="InterPro"/>
</dbReference>
<comment type="caution">
    <text evidence="5">The sequence shown here is derived from an EMBL/GenBank/DDBJ whole genome shotgun (WGS) entry which is preliminary data.</text>
</comment>
<reference evidence="6" key="1">
    <citation type="journal article" date="2019" name="Int. J. Syst. Evol. Microbiol.">
        <title>The Global Catalogue of Microorganisms (GCM) 10K type strain sequencing project: providing services to taxonomists for standard genome sequencing and annotation.</title>
        <authorList>
            <consortium name="The Broad Institute Genomics Platform"/>
            <consortium name="The Broad Institute Genome Sequencing Center for Infectious Disease"/>
            <person name="Wu L."/>
            <person name="Ma J."/>
        </authorList>
    </citation>
    <scope>NUCLEOTIDE SEQUENCE [LARGE SCALE GENOMIC DNA]</scope>
    <source>
        <strain evidence="6">JCM 19134</strain>
    </source>
</reference>
<dbReference type="GO" id="GO:0008839">
    <property type="term" value="F:4-hydroxy-tetrahydrodipicolinate reductase"/>
    <property type="evidence" value="ECO:0007669"/>
    <property type="project" value="InterPro"/>
</dbReference>
<keyword evidence="1" id="KW-0521">NADP</keyword>
<evidence type="ECO:0000256" key="1">
    <source>
        <dbReference type="ARBA" id="ARBA00022857"/>
    </source>
</evidence>
<feature type="domain" description="Dihydrodipicolinate reductase N-terminal" evidence="3">
    <location>
        <begin position="6"/>
        <end position="75"/>
    </location>
</feature>
<accession>A0AAV3U7K8</accession>
<name>A0AAV3U7K8_9ALTE</name>
<dbReference type="CDD" id="cd24146">
    <property type="entry name" value="nat-AmDH_N_like"/>
    <property type="match status" value="1"/>
</dbReference>
<evidence type="ECO:0008006" key="7">
    <source>
        <dbReference type="Google" id="ProtNLM"/>
    </source>
</evidence>
<feature type="domain" description="2,4-diaminopentanoate dehydrogenase C-terminal" evidence="4">
    <location>
        <begin position="148"/>
        <end position="294"/>
    </location>
</feature>
<protein>
    <recommendedName>
        <fullName evidence="7">Dihydrodipicolinate reductase</fullName>
    </recommendedName>
</protein>
<keyword evidence="6" id="KW-1185">Reference proteome</keyword>
<dbReference type="Gene3D" id="3.40.50.720">
    <property type="entry name" value="NAD(P)-binding Rossmann-like Domain"/>
    <property type="match status" value="1"/>
</dbReference>
<evidence type="ECO:0000313" key="6">
    <source>
        <dbReference type="Proteomes" id="UP001409585"/>
    </source>
</evidence>
<gene>
    <name evidence="5" type="ORF">GCM10025791_35670</name>
</gene>
<dbReference type="Proteomes" id="UP001409585">
    <property type="component" value="Unassembled WGS sequence"/>
</dbReference>
<keyword evidence="2" id="KW-0560">Oxidoreductase</keyword>
<evidence type="ECO:0000259" key="3">
    <source>
        <dbReference type="Pfam" id="PF01113"/>
    </source>
</evidence>
<dbReference type="SUPFAM" id="SSF51735">
    <property type="entry name" value="NAD(P)-binding Rossmann-fold domains"/>
    <property type="match status" value="1"/>
</dbReference>
<dbReference type="InterPro" id="IPR036291">
    <property type="entry name" value="NAD(P)-bd_dom_sf"/>
</dbReference>
<dbReference type="AlphaFoldDB" id="A0AAV3U7K8"/>
<evidence type="ECO:0000313" key="5">
    <source>
        <dbReference type="EMBL" id="GAA4951915.1"/>
    </source>
</evidence>
<proteinExistence type="predicted"/>
<dbReference type="EMBL" id="BAABLX010000029">
    <property type="protein sequence ID" value="GAA4951915.1"/>
    <property type="molecule type" value="Genomic_DNA"/>
</dbReference>
<sequence>MRAPYKVIVWGPGIVGKACMKEVLKKPELELVGVLAYSADKNELDVGTFLGMNPVGLAMTTDQEAMIALEADVVIFSVNMSAELELNSDATNIACRLLESGKSLVTSAGWWYPAYHDQALHDKLEAACKKGGSCLHGTGVNPGWLYERIIGTLTGASTVIKHIHVQELSDNSHIESADMMRGLGYNSEMSTTPWIENVGDRGYCETLALTCKVMGVKLDRIDSEKKYFVAREDLKLIPFTVQKGRRNGVNFLYHAIVEGKKFITLEEIWYVDERDLPAGLHRGDYYNIKIEGEPVSLRGQFQLMASVEENLERRPGDHTLPAYYATAIPLIQAIPIVCGAEPGIVLPFNFANYVPDLRKFNSPLMVR</sequence>
<organism evidence="5 6">
    <name type="scientific">Halioxenophilus aromaticivorans</name>
    <dbReference type="NCBI Taxonomy" id="1306992"/>
    <lineage>
        <taxon>Bacteria</taxon>
        <taxon>Pseudomonadati</taxon>
        <taxon>Pseudomonadota</taxon>
        <taxon>Gammaproteobacteria</taxon>
        <taxon>Alteromonadales</taxon>
        <taxon>Alteromonadaceae</taxon>
        <taxon>Halioxenophilus</taxon>
    </lineage>
</organism>
<dbReference type="Pfam" id="PF01113">
    <property type="entry name" value="DapB_N"/>
    <property type="match status" value="1"/>
</dbReference>
<evidence type="ECO:0000256" key="2">
    <source>
        <dbReference type="ARBA" id="ARBA00023002"/>
    </source>
</evidence>
<dbReference type="InterPro" id="IPR000846">
    <property type="entry name" value="DapB_N"/>
</dbReference>
<evidence type="ECO:0000259" key="4">
    <source>
        <dbReference type="Pfam" id="PF19328"/>
    </source>
</evidence>
<dbReference type="Pfam" id="PF19328">
    <property type="entry name" value="DAP_DH_C"/>
    <property type="match status" value="1"/>
</dbReference>
<dbReference type="RefSeq" id="WP_345425623.1">
    <property type="nucleotide sequence ID" value="NZ_AP031496.1"/>
</dbReference>